<dbReference type="PROSITE" id="PS00061">
    <property type="entry name" value="ADH_SHORT"/>
    <property type="match status" value="1"/>
</dbReference>
<dbReference type="RefSeq" id="WP_324691612.1">
    <property type="nucleotide sequence ID" value="NZ_BAABCR010000014.1"/>
</dbReference>
<evidence type="ECO:0000313" key="3">
    <source>
        <dbReference type="EMBL" id="GAA4030609.1"/>
    </source>
</evidence>
<dbReference type="SUPFAM" id="SSF51735">
    <property type="entry name" value="NAD(P)-binding Rossmann-fold domains"/>
    <property type="match status" value="1"/>
</dbReference>
<dbReference type="InterPro" id="IPR001509">
    <property type="entry name" value="Epimerase_deHydtase"/>
</dbReference>
<dbReference type="Proteomes" id="UP001500968">
    <property type="component" value="Unassembled WGS sequence"/>
</dbReference>
<dbReference type="PRINTS" id="PR01713">
    <property type="entry name" value="NUCEPIMERASE"/>
</dbReference>
<dbReference type="InterPro" id="IPR020904">
    <property type="entry name" value="Sc_DH/Rdtase_CS"/>
</dbReference>
<dbReference type="EMBL" id="BAABCR010000014">
    <property type="protein sequence ID" value="GAA4030609.1"/>
    <property type="molecule type" value="Genomic_DNA"/>
</dbReference>
<comment type="caution">
    <text evidence="3">The sequence shown here is derived from an EMBL/GenBank/DDBJ whole genome shotgun (WGS) entry which is preliminary data.</text>
</comment>
<evidence type="ECO:0000256" key="1">
    <source>
        <dbReference type="ARBA" id="ARBA00007637"/>
    </source>
</evidence>
<name>A0ABP7TSQ7_9FLAO</name>
<dbReference type="Pfam" id="PF01370">
    <property type="entry name" value="Epimerase"/>
    <property type="match status" value="1"/>
</dbReference>
<gene>
    <name evidence="3" type="ORF">GCM10022386_13190</name>
</gene>
<dbReference type="PANTHER" id="PTHR43000">
    <property type="entry name" value="DTDP-D-GLUCOSE 4,6-DEHYDRATASE-RELATED"/>
    <property type="match status" value="1"/>
</dbReference>
<evidence type="ECO:0000259" key="2">
    <source>
        <dbReference type="Pfam" id="PF01370"/>
    </source>
</evidence>
<comment type="similarity">
    <text evidence="1">Belongs to the NAD(P)-dependent epimerase/dehydratase family.</text>
</comment>
<proteinExistence type="inferred from homology"/>
<keyword evidence="4" id="KW-1185">Reference proteome</keyword>
<reference evidence="4" key="1">
    <citation type="journal article" date="2019" name="Int. J. Syst. Evol. Microbiol.">
        <title>The Global Catalogue of Microorganisms (GCM) 10K type strain sequencing project: providing services to taxonomists for standard genome sequencing and annotation.</title>
        <authorList>
            <consortium name="The Broad Institute Genomics Platform"/>
            <consortium name="The Broad Institute Genome Sequencing Center for Infectious Disease"/>
            <person name="Wu L."/>
            <person name="Ma J."/>
        </authorList>
    </citation>
    <scope>NUCLEOTIDE SEQUENCE [LARGE SCALE GENOMIC DNA]</scope>
    <source>
        <strain evidence="4">JCM 17064</strain>
    </source>
</reference>
<dbReference type="Gene3D" id="3.40.50.720">
    <property type="entry name" value="NAD(P)-binding Rossmann-like Domain"/>
    <property type="match status" value="1"/>
</dbReference>
<evidence type="ECO:0000313" key="4">
    <source>
        <dbReference type="Proteomes" id="UP001500968"/>
    </source>
</evidence>
<organism evidence="3 4">
    <name type="scientific">Flavobacterium cheonhonense</name>
    <dbReference type="NCBI Taxonomy" id="706185"/>
    <lineage>
        <taxon>Bacteria</taxon>
        <taxon>Pseudomonadati</taxon>
        <taxon>Bacteroidota</taxon>
        <taxon>Flavobacteriia</taxon>
        <taxon>Flavobacteriales</taxon>
        <taxon>Flavobacteriaceae</taxon>
        <taxon>Flavobacterium</taxon>
    </lineage>
</organism>
<sequence>MRILVTGAAGFIASHLCEKLRDLGHEVVGLDNFNDYYSPALKRLNASDLKAKGIDVIEIDLNDNLQTVFKNPYDYIYHLAAQPGISAETPLSDYVTNNIFATQNLLDAVAKYNPNLKSFINIATSSVYGLVANVDENVPAKPISFYGSTKLAAEQLVLGQQRLGKLKACSIRLYSVYGPRERPEKLYTKLIENLYSDKPFPLFEGSVKHERSFTYVGDIVDGLVAIIGKEEEVNGEIINLGTDEVHTTQEGINLVEEIMHKKLIVDHKPARKGDQEKTSAVIDKARKLLDYEPKVTFKKGLEQQVQWYLDKFTSSL</sequence>
<accession>A0ABP7TSQ7</accession>
<protein>
    <submittedName>
        <fullName evidence="3">NAD-dependent epimerase/dehydratase family protein</fullName>
    </submittedName>
</protein>
<feature type="domain" description="NAD-dependent epimerase/dehydratase" evidence="2">
    <location>
        <begin position="3"/>
        <end position="241"/>
    </location>
</feature>
<dbReference type="InterPro" id="IPR036291">
    <property type="entry name" value="NAD(P)-bd_dom_sf"/>
</dbReference>